<dbReference type="InterPro" id="IPR005825">
    <property type="entry name" value="Ribosomal_uL24_CS"/>
</dbReference>
<evidence type="ECO:0000256" key="5">
    <source>
        <dbReference type="HAMAP-Rule" id="MF_01326"/>
    </source>
</evidence>
<comment type="function">
    <text evidence="5">One of the proteins that surrounds the polypeptide exit tunnel on the outside of the subunit.</text>
</comment>
<feature type="domain" description="KOW" evidence="8">
    <location>
        <begin position="19"/>
        <end position="46"/>
    </location>
</feature>
<dbReference type="NCBIfam" id="TIGR01079">
    <property type="entry name" value="rplX_bact"/>
    <property type="match status" value="1"/>
</dbReference>
<dbReference type="SUPFAM" id="SSF50104">
    <property type="entry name" value="Translation proteins SH3-like domain"/>
    <property type="match status" value="1"/>
</dbReference>
<dbReference type="InterPro" id="IPR041988">
    <property type="entry name" value="Ribosomal_uL24_KOW"/>
</dbReference>
<evidence type="ECO:0000256" key="2">
    <source>
        <dbReference type="ARBA" id="ARBA00022980"/>
    </source>
</evidence>
<dbReference type="CDD" id="cd06089">
    <property type="entry name" value="KOW_RPL26"/>
    <property type="match status" value="1"/>
</dbReference>
<dbReference type="InterPro" id="IPR005824">
    <property type="entry name" value="KOW"/>
</dbReference>
<evidence type="ECO:0000313" key="9">
    <source>
        <dbReference type="EMBL" id="GAA2127996.1"/>
    </source>
</evidence>
<comment type="similarity">
    <text evidence="1 5 6">Belongs to the universal ribosomal protein uL24 family.</text>
</comment>
<evidence type="ECO:0000313" key="10">
    <source>
        <dbReference type="Proteomes" id="UP001500575"/>
    </source>
</evidence>
<reference evidence="10" key="1">
    <citation type="journal article" date="2019" name="Int. J. Syst. Evol. Microbiol.">
        <title>The Global Catalogue of Microorganisms (GCM) 10K type strain sequencing project: providing services to taxonomists for standard genome sequencing and annotation.</title>
        <authorList>
            <consortium name="The Broad Institute Genomics Platform"/>
            <consortium name="The Broad Institute Genome Sequencing Center for Infectious Disease"/>
            <person name="Wu L."/>
            <person name="Ma J."/>
        </authorList>
    </citation>
    <scope>NUCLEOTIDE SEQUENCE [LARGE SCALE GENOMIC DNA]</scope>
    <source>
        <strain evidence="10">JCM 16021</strain>
    </source>
</reference>
<proteinExistence type="inferred from homology"/>
<evidence type="ECO:0000256" key="4">
    <source>
        <dbReference type="ARBA" id="ARBA00035206"/>
    </source>
</evidence>
<protein>
    <recommendedName>
        <fullName evidence="4 5">Large ribosomal subunit protein uL24</fullName>
    </recommendedName>
</protein>
<evidence type="ECO:0000256" key="3">
    <source>
        <dbReference type="ARBA" id="ARBA00023274"/>
    </source>
</evidence>
<evidence type="ECO:0000259" key="8">
    <source>
        <dbReference type="SMART" id="SM00739"/>
    </source>
</evidence>
<dbReference type="SMART" id="SM00739">
    <property type="entry name" value="KOW"/>
    <property type="match status" value="1"/>
</dbReference>
<keyword evidence="5" id="KW-0694">RNA-binding</keyword>
<comment type="function">
    <text evidence="5">One of two assembly initiator proteins, it binds directly to the 5'-end of the 23S rRNA, where it nucleates assembly of the 50S subunit.</text>
</comment>
<dbReference type="PROSITE" id="PS01108">
    <property type="entry name" value="RIBOSOMAL_L24"/>
    <property type="match status" value="1"/>
</dbReference>
<evidence type="ECO:0000256" key="7">
    <source>
        <dbReference type="SAM" id="MobiDB-lite"/>
    </source>
</evidence>
<keyword evidence="10" id="KW-1185">Reference proteome</keyword>
<evidence type="ECO:0000256" key="1">
    <source>
        <dbReference type="ARBA" id="ARBA00010618"/>
    </source>
</evidence>
<name>A0ABP5KBL9_9ACTN</name>
<dbReference type="HAMAP" id="MF_01326_B">
    <property type="entry name" value="Ribosomal_uL24_B"/>
    <property type="match status" value="1"/>
</dbReference>
<keyword evidence="2 5" id="KW-0689">Ribosomal protein</keyword>
<dbReference type="RefSeq" id="WP_344304394.1">
    <property type="nucleotide sequence ID" value="NZ_BAAAQQ010000012.1"/>
</dbReference>
<dbReference type="PANTHER" id="PTHR12903">
    <property type="entry name" value="MITOCHONDRIAL RIBOSOMAL PROTEIN L24"/>
    <property type="match status" value="1"/>
</dbReference>
<organism evidence="9 10">
    <name type="scientific">Nocardioides bigeumensis</name>
    <dbReference type="NCBI Taxonomy" id="433657"/>
    <lineage>
        <taxon>Bacteria</taxon>
        <taxon>Bacillati</taxon>
        <taxon>Actinomycetota</taxon>
        <taxon>Actinomycetes</taxon>
        <taxon>Propionibacteriales</taxon>
        <taxon>Nocardioidaceae</taxon>
        <taxon>Nocardioides</taxon>
    </lineage>
</organism>
<keyword evidence="5" id="KW-0699">rRNA-binding</keyword>
<keyword evidence="3 5" id="KW-0687">Ribonucleoprotein</keyword>
<feature type="region of interest" description="Disordered" evidence="7">
    <location>
        <begin position="104"/>
        <end position="133"/>
    </location>
</feature>
<dbReference type="Proteomes" id="UP001500575">
    <property type="component" value="Unassembled WGS sequence"/>
</dbReference>
<evidence type="ECO:0000256" key="6">
    <source>
        <dbReference type="RuleBase" id="RU003477"/>
    </source>
</evidence>
<gene>
    <name evidence="5 9" type="primary">rplX</name>
    <name evidence="9" type="ORF">GCM10009843_28060</name>
</gene>
<dbReference type="Gene3D" id="2.30.30.30">
    <property type="match status" value="1"/>
</dbReference>
<feature type="compositionally biased region" description="Basic residues" evidence="7">
    <location>
        <begin position="121"/>
        <end position="133"/>
    </location>
</feature>
<sequence>MTNSSSKSAKTGKQAKSLNIKKGDQVVVISGRDKGVEGKVISVLREEQRVIVEGVNRVKRHTKVVNQGGRAGTTGGIITTEAPIHVSNVMLVEGKGVTRVGFKREEVQKRRPDGSTYTAHRSVRVSRKTGKEI</sequence>
<dbReference type="InterPro" id="IPR003256">
    <property type="entry name" value="Ribosomal_uL24"/>
</dbReference>
<dbReference type="InterPro" id="IPR057264">
    <property type="entry name" value="Ribosomal_uL24_C"/>
</dbReference>
<accession>A0ABP5KBL9</accession>
<comment type="caution">
    <text evidence="9">The sequence shown here is derived from an EMBL/GenBank/DDBJ whole genome shotgun (WGS) entry which is preliminary data.</text>
</comment>
<dbReference type="InterPro" id="IPR008991">
    <property type="entry name" value="Translation_prot_SH3-like_sf"/>
</dbReference>
<dbReference type="Pfam" id="PF17136">
    <property type="entry name" value="ribosomal_L24"/>
    <property type="match status" value="1"/>
</dbReference>
<feature type="compositionally biased region" description="Basic and acidic residues" evidence="7">
    <location>
        <begin position="104"/>
        <end position="113"/>
    </location>
</feature>
<dbReference type="EMBL" id="BAAAQQ010000012">
    <property type="protein sequence ID" value="GAA2127996.1"/>
    <property type="molecule type" value="Genomic_DNA"/>
</dbReference>
<dbReference type="InterPro" id="IPR014722">
    <property type="entry name" value="Rib_uL2_dom2"/>
</dbReference>
<comment type="subunit">
    <text evidence="5">Part of the 50S ribosomal subunit.</text>
</comment>
<dbReference type="Pfam" id="PF00467">
    <property type="entry name" value="KOW"/>
    <property type="match status" value="1"/>
</dbReference>
<dbReference type="GO" id="GO:0005840">
    <property type="term" value="C:ribosome"/>
    <property type="evidence" value="ECO:0007669"/>
    <property type="project" value="UniProtKB-KW"/>
</dbReference>